<organism evidence="1 2">
    <name type="scientific">Austropuccinia psidii MF-1</name>
    <dbReference type="NCBI Taxonomy" id="1389203"/>
    <lineage>
        <taxon>Eukaryota</taxon>
        <taxon>Fungi</taxon>
        <taxon>Dikarya</taxon>
        <taxon>Basidiomycota</taxon>
        <taxon>Pucciniomycotina</taxon>
        <taxon>Pucciniomycetes</taxon>
        <taxon>Pucciniales</taxon>
        <taxon>Sphaerophragmiaceae</taxon>
        <taxon>Austropuccinia</taxon>
    </lineage>
</organism>
<evidence type="ECO:0000313" key="1">
    <source>
        <dbReference type="EMBL" id="MBW0574620.1"/>
    </source>
</evidence>
<dbReference type="Proteomes" id="UP000765509">
    <property type="component" value="Unassembled WGS sequence"/>
</dbReference>
<protein>
    <submittedName>
        <fullName evidence="1">Uncharacterized protein</fullName>
    </submittedName>
</protein>
<dbReference type="EMBL" id="AVOT02094570">
    <property type="protein sequence ID" value="MBW0574620.1"/>
    <property type="molecule type" value="Genomic_DNA"/>
</dbReference>
<proteinExistence type="predicted"/>
<reference evidence="1" key="1">
    <citation type="submission" date="2021-03" db="EMBL/GenBank/DDBJ databases">
        <title>Draft genome sequence of rust myrtle Austropuccinia psidii MF-1, a brazilian biotype.</title>
        <authorList>
            <person name="Quecine M.C."/>
            <person name="Pachon D.M.R."/>
            <person name="Bonatelli M.L."/>
            <person name="Correr F.H."/>
            <person name="Franceschini L.M."/>
            <person name="Leite T.F."/>
            <person name="Margarido G.R.A."/>
            <person name="Almeida C.A."/>
            <person name="Ferrarezi J.A."/>
            <person name="Labate C.A."/>
        </authorList>
    </citation>
    <scope>NUCLEOTIDE SEQUENCE</scope>
    <source>
        <strain evidence="1">MF-1</strain>
    </source>
</reference>
<sequence>MTYSEKEALKHLIEASSWQMFSGVEEYDHMELIDYIDGLFINVPSIPDYWIAARLNIEFKVHASIWYREMEEIHGRGNWPLWKSKIIQKYSNGNWIWKKAMSFENDRYSVDKDSYKWCLKQSKRLKAIYSQMRIKIRNHKLLKKMPGEL</sequence>
<gene>
    <name evidence="1" type="ORF">O181_114335</name>
</gene>
<comment type="caution">
    <text evidence="1">The sequence shown here is derived from an EMBL/GenBank/DDBJ whole genome shotgun (WGS) entry which is preliminary data.</text>
</comment>
<dbReference type="AlphaFoldDB" id="A0A9Q3K486"/>
<name>A0A9Q3K486_9BASI</name>
<accession>A0A9Q3K486</accession>
<dbReference type="OrthoDB" id="2507294at2759"/>
<evidence type="ECO:0000313" key="2">
    <source>
        <dbReference type="Proteomes" id="UP000765509"/>
    </source>
</evidence>
<keyword evidence="2" id="KW-1185">Reference proteome</keyword>